<feature type="binding site" evidence="13">
    <location>
        <position position="138"/>
    </location>
    <ligand>
        <name>Mg(2+)</name>
        <dbReference type="ChEBI" id="CHEBI:18420"/>
    </ligand>
</feature>
<evidence type="ECO:0000259" key="14">
    <source>
        <dbReference type="Pfam" id="PF01648"/>
    </source>
</evidence>
<dbReference type="UniPathway" id="UPA00017"/>
<comment type="function">
    <text evidence="1">Involved in the biosynthesis of the siderophore enterobactin (enterochelin), which is a macrocyclic trimeric lactone of N-(2,3-dihydroxybenzoyl)-serine. The serine trilactone serves as a scaffolding for the three catechol functionalities that provide hexadentate coordination for the tightly ligated iron(2+) atoms. Plays an essential role in the assembly of the enterobactin by catalyzing the transfer of the 4'-phosphopantetheine (Ppant) moiety from coenzyme A to the apo-domains of both EntB (ArCP domain) and EntF (PCP domain) to yield their holo-forms which make them competent for the activation of 2,3-dihydroxybenzoate (DHB) and L-serine, respectively.</text>
</comment>
<dbReference type="PANTHER" id="PTHR38096:SF1">
    <property type="entry name" value="ENTEROBACTIN SYNTHASE COMPONENT D"/>
    <property type="match status" value="1"/>
</dbReference>
<dbReference type="OrthoDB" id="8210607at2"/>
<comment type="similarity">
    <text evidence="3">Belongs to the P-Pant transferase superfamily. EntD family.</text>
</comment>
<feature type="binding site" evidence="13">
    <location>
        <position position="140"/>
    </location>
    <ligand>
        <name>Mg(2+)</name>
        <dbReference type="ChEBI" id="CHEBI:18420"/>
    </ligand>
</feature>
<feature type="binding site" evidence="12">
    <location>
        <position position="64"/>
    </location>
    <ligand>
        <name>CoA</name>
        <dbReference type="ChEBI" id="CHEBI:57287"/>
    </ligand>
</feature>
<evidence type="ECO:0000259" key="15">
    <source>
        <dbReference type="Pfam" id="PF17837"/>
    </source>
</evidence>
<evidence type="ECO:0000256" key="10">
    <source>
        <dbReference type="ARBA" id="ARBA00049176"/>
    </source>
</evidence>
<keyword evidence="13" id="KW-0460">Magnesium</keyword>
<gene>
    <name evidence="16" type="ORF">SAMN02982985_04272</name>
</gene>
<feature type="binding site" evidence="13">
    <location>
        <position position="139"/>
    </location>
    <ligand>
        <name>Mg(2+)</name>
        <dbReference type="ChEBI" id="CHEBI:18420"/>
    </ligand>
</feature>
<dbReference type="Pfam" id="PF01648">
    <property type="entry name" value="ACPS"/>
    <property type="match status" value="1"/>
</dbReference>
<comment type="catalytic activity">
    <reaction evidence="11">
        <text>apo-[peptidyl-carrier protein] + CoA = holo-[peptidyl-carrier protein] + adenosine 3',5'-bisphosphate + H(+)</text>
        <dbReference type="Rhea" id="RHEA:46228"/>
        <dbReference type="Rhea" id="RHEA-COMP:11479"/>
        <dbReference type="Rhea" id="RHEA-COMP:11480"/>
        <dbReference type="ChEBI" id="CHEBI:15378"/>
        <dbReference type="ChEBI" id="CHEBI:29999"/>
        <dbReference type="ChEBI" id="CHEBI:57287"/>
        <dbReference type="ChEBI" id="CHEBI:58343"/>
        <dbReference type="ChEBI" id="CHEBI:64479"/>
    </reaction>
</comment>
<keyword evidence="13" id="KW-0479">Metal-binding</keyword>
<comment type="subunit">
    <text evidence="4">EntB, EntD, EntE, and EntF form a multienzyme complex called enterobactin synthase.</text>
</comment>
<name>A0A1I4RD71_9BURK</name>
<keyword evidence="17" id="KW-1185">Reference proteome</keyword>
<dbReference type="GO" id="GO:0000287">
    <property type="term" value="F:magnesium ion binding"/>
    <property type="evidence" value="ECO:0007669"/>
    <property type="project" value="InterPro"/>
</dbReference>
<evidence type="ECO:0000256" key="2">
    <source>
        <dbReference type="ARBA" id="ARBA00004993"/>
    </source>
</evidence>
<dbReference type="STRING" id="758825.SAMN02982985_04272"/>
<evidence type="ECO:0000256" key="13">
    <source>
        <dbReference type="PIRSR" id="PIRSR603542-2"/>
    </source>
</evidence>
<evidence type="ECO:0000256" key="1">
    <source>
        <dbReference type="ARBA" id="ARBA00003937"/>
    </source>
</evidence>
<evidence type="ECO:0000256" key="4">
    <source>
        <dbReference type="ARBA" id="ARBA00011503"/>
    </source>
</evidence>
<evidence type="ECO:0000256" key="3">
    <source>
        <dbReference type="ARBA" id="ARBA00008342"/>
    </source>
</evidence>
<dbReference type="GO" id="GO:0005886">
    <property type="term" value="C:plasma membrane"/>
    <property type="evidence" value="ECO:0007669"/>
    <property type="project" value="TreeGrafter"/>
</dbReference>
<evidence type="ECO:0000313" key="17">
    <source>
        <dbReference type="Proteomes" id="UP000199470"/>
    </source>
</evidence>
<dbReference type="InterPro" id="IPR003542">
    <property type="entry name" value="Enbac_synth_compD-like"/>
</dbReference>
<accession>A0A1I4RD71</accession>
<evidence type="ECO:0000313" key="16">
    <source>
        <dbReference type="EMBL" id="SFM50238.1"/>
    </source>
</evidence>
<dbReference type="Proteomes" id="UP000199470">
    <property type="component" value="Unassembled WGS sequence"/>
</dbReference>
<evidence type="ECO:0000256" key="9">
    <source>
        <dbReference type="ARBA" id="ARBA00031996"/>
    </source>
</evidence>
<evidence type="ECO:0000256" key="12">
    <source>
        <dbReference type="PIRSR" id="PIRSR603542-1"/>
    </source>
</evidence>
<dbReference type="PANTHER" id="PTHR38096">
    <property type="entry name" value="ENTEROBACTIN SYNTHASE COMPONENT D"/>
    <property type="match status" value="1"/>
</dbReference>
<dbReference type="EMBL" id="FOTW01000022">
    <property type="protein sequence ID" value="SFM50238.1"/>
    <property type="molecule type" value="Genomic_DNA"/>
</dbReference>
<feature type="binding site" evidence="12">
    <location>
        <position position="138"/>
    </location>
    <ligand>
        <name>CoA</name>
        <dbReference type="ChEBI" id="CHEBI:57287"/>
    </ligand>
</feature>
<evidence type="ECO:0000256" key="8">
    <source>
        <dbReference type="ARBA" id="ARBA00029894"/>
    </source>
</evidence>
<comment type="cofactor">
    <cofactor evidence="13">
        <name>Mg(2+)</name>
        <dbReference type="ChEBI" id="CHEBI:18420"/>
    </cofactor>
</comment>
<comment type="pathway">
    <text evidence="2">Siderophore biosynthesis; enterobactin biosynthesis.</text>
</comment>
<keyword evidence="7" id="KW-0259">Enterobactin biosynthesis</keyword>
<keyword evidence="6 16" id="KW-0808">Transferase</keyword>
<feature type="binding site" evidence="12">
    <location>
        <position position="72"/>
    </location>
    <ligand>
        <name>CoA</name>
        <dbReference type="ChEBI" id="CHEBI:57287"/>
    </ligand>
</feature>
<reference evidence="16 17" key="1">
    <citation type="submission" date="2016-10" db="EMBL/GenBank/DDBJ databases">
        <authorList>
            <person name="de Groot N.N."/>
        </authorList>
    </citation>
    <scope>NUCLEOTIDE SEQUENCE [LARGE SCALE GENOMIC DNA]</scope>
    <source>
        <strain evidence="16 17">ATCC 43154</strain>
    </source>
</reference>
<evidence type="ECO:0000256" key="11">
    <source>
        <dbReference type="ARBA" id="ARBA00049191"/>
    </source>
</evidence>
<dbReference type="InterPro" id="IPR041354">
    <property type="entry name" value="4PPT_N"/>
</dbReference>
<proteinExistence type="inferred from homology"/>
<dbReference type="GO" id="GO:0009366">
    <property type="term" value="C:enterobactin synthetase complex"/>
    <property type="evidence" value="ECO:0007669"/>
    <property type="project" value="InterPro"/>
</dbReference>
<comment type="catalytic activity">
    <reaction evidence="10">
        <text>apo-[aryl-carrier protein] + CoA = holo-[aryl-carrier protein] + adenosine 3',5'-bisphosphate + H(+)</text>
        <dbReference type="Rhea" id="RHEA:48404"/>
        <dbReference type="Rhea" id="RHEA-COMP:15903"/>
        <dbReference type="Rhea" id="RHEA-COMP:17557"/>
        <dbReference type="ChEBI" id="CHEBI:15378"/>
        <dbReference type="ChEBI" id="CHEBI:29999"/>
        <dbReference type="ChEBI" id="CHEBI:57287"/>
        <dbReference type="ChEBI" id="CHEBI:58343"/>
        <dbReference type="ChEBI" id="CHEBI:64479"/>
    </reaction>
</comment>
<dbReference type="AlphaFoldDB" id="A0A1I4RD71"/>
<feature type="binding site" evidence="12">
    <location>
        <position position="189"/>
    </location>
    <ligand>
        <name>CoA</name>
        <dbReference type="ChEBI" id="CHEBI:57287"/>
    </ligand>
</feature>
<evidence type="ECO:0000256" key="6">
    <source>
        <dbReference type="ARBA" id="ARBA00022679"/>
    </source>
</evidence>
<feature type="domain" description="4'-phosphopantetheinyl transferase N-terminal" evidence="15">
    <location>
        <begin position="56"/>
        <end position="127"/>
    </location>
</feature>
<dbReference type="GO" id="GO:0008897">
    <property type="term" value="F:holo-[acyl-carrier-protein] synthase activity"/>
    <property type="evidence" value="ECO:0007669"/>
    <property type="project" value="InterPro"/>
</dbReference>
<sequence length="252" mass="26643">MRRHDIVDHAPAGQPFGLDWRRAADGVVLPLVLARFDSATFAAGRFAEAGLACPAQIAGSVRKRQAEYFHGRLCARQALGALAAAGDLSAGHGVGEVGVGAQREPLWPAGVVGSISHSKTLAAAVVADAARCGGIGLDIEEWADRAAAEAMPGLVVSARELAYLRGFEREMARERLLTLVFSAKESFYKGAFGAVGRLFDFNAIELARLDLDAGSLRFALAETLSPQFQLGQSVTVECRVLGAAHVASLFVW</sequence>
<feature type="domain" description="4'-phosphopantetheinyl transferase" evidence="14">
    <location>
        <begin position="134"/>
        <end position="223"/>
    </location>
</feature>
<feature type="binding site" evidence="12">
    <location>
        <begin position="116"/>
        <end position="117"/>
    </location>
    <ligand>
        <name>CoA</name>
        <dbReference type="ChEBI" id="CHEBI:57287"/>
    </ligand>
</feature>
<dbReference type="SUPFAM" id="SSF56214">
    <property type="entry name" value="4'-phosphopantetheinyl transferase"/>
    <property type="match status" value="1"/>
</dbReference>
<dbReference type="InterPro" id="IPR037143">
    <property type="entry name" value="4-PPantetheinyl_Trfase_dom_sf"/>
</dbReference>
<dbReference type="InterPro" id="IPR008278">
    <property type="entry name" value="4-PPantetheinyl_Trfase_dom"/>
</dbReference>
<evidence type="ECO:0000256" key="7">
    <source>
        <dbReference type="ARBA" id="ARBA00023191"/>
    </source>
</evidence>
<feature type="binding site" evidence="12">
    <location>
        <position position="185"/>
    </location>
    <ligand>
        <name>CoA</name>
        <dbReference type="ChEBI" id="CHEBI:57287"/>
    </ligand>
</feature>
<dbReference type="GO" id="GO:0009239">
    <property type="term" value="P:enterobactin biosynthetic process"/>
    <property type="evidence" value="ECO:0007669"/>
    <property type="project" value="UniProtKB-UniPathway"/>
</dbReference>
<organism evidence="16 17">
    <name type="scientific">Rugamonas rubra</name>
    <dbReference type="NCBI Taxonomy" id="758825"/>
    <lineage>
        <taxon>Bacteria</taxon>
        <taxon>Pseudomonadati</taxon>
        <taxon>Pseudomonadota</taxon>
        <taxon>Betaproteobacteria</taxon>
        <taxon>Burkholderiales</taxon>
        <taxon>Oxalobacteraceae</taxon>
        <taxon>Telluria group</taxon>
        <taxon>Rugamonas</taxon>
    </lineage>
</organism>
<dbReference type="RefSeq" id="WP_093389739.1">
    <property type="nucleotide sequence ID" value="NZ_FOTW01000022.1"/>
</dbReference>
<protein>
    <recommendedName>
        <fullName evidence="5">Enterobactin synthase component D</fullName>
    </recommendedName>
    <alternativeName>
        <fullName evidence="8">4'-phosphopantetheinyl transferase EntD</fullName>
    </alternativeName>
    <alternativeName>
        <fullName evidence="9">Enterochelin synthase D</fullName>
    </alternativeName>
</protein>
<dbReference type="Pfam" id="PF17837">
    <property type="entry name" value="4PPT_N"/>
    <property type="match status" value="1"/>
</dbReference>
<evidence type="ECO:0000256" key="5">
    <source>
        <dbReference type="ARBA" id="ARBA00019087"/>
    </source>
</evidence>